<dbReference type="InterPro" id="IPR004000">
    <property type="entry name" value="Actin"/>
</dbReference>
<dbReference type="InParanoid" id="A0A090M8G6"/>
<dbReference type="Gene3D" id="3.90.640.10">
    <property type="entry name" value="Actin, Chain A, domain 4"/>
    <property type="match status" value="1"/>
</dbReference>
<feature type="compositionally biased region" description="Acidic residues" evidence="4">
    <location>
        <begin position="295"/>
        <end position="313"/>
    </location>
</feature>
<dbReference type="PANTHER" id="PTHR11937">
    <property type="entry name" value="ACTIN"/>
    <property type="match status" value="1"/>
</dbReference>
<protein>
    <submittedName>
        <fullName evidence="5">Actin-related protein</fullName>
    </submittedName>
</protein>
<comment type="subcellular location">
    <subcellularLocation>
        <location evidence="1">Cytoplasm</location>
    </subcellularLocation>
</comment>
<dbReference type="CDD" id="cd10210">
    <property type="entry name" value="ASKHA_NBD_Arp6"/>
    <property type="match status" value="1"/>
</dbReference>
<accession>A0A090M8G6</accession>
<dbReference type="Pfam" id="PF00022">
    <property type="entry name" value="Actin"/>
    <property type="match status" value="1"/>
</dbReference>
<dbReference type="Proteomes" id="UP000009170">
    <property type="component" value="Unassembled WGS sequence"/>
</dbReference>
<dbReference type="GO" id="GO:0005737">
    <property type="term" value="C:cytoplasm"/>
    <property type="evidence" value="ECO:0007669"/>
    <property type="project" value="UniProtKB-SubCell"/>
</dbReference>
<evidence type="ECO:0000256" key="3">
    <source>
        <dbReference type="ARBA" id="ARBA00022490"/>
    </source>
</evidence>
<dbReference type="InterPro" id="IPR043129">
    <property type="entry name" value="ATPase_NBD"/>
</dbReference>
<feature type="compositionally biased region" description="Basic and acidic residues" evidence="4">
    <location>
        <begin position="285"/>
        <end position="294"/>
    </location>
</feature>
<dbReference type="FunFam" id="3.90.640.10:FF:000014">
    <property type="entry name" value="Putative actin-related protein 6"/>
    <property type="match status" value="1"/>
</dbReference>
<evidence type="ECO:0000256" key="4">
    <source>
        <dbReference type="SAM" id="MobiDB-lite"/>
    </source>
</evidence>
<dbReference type="RefSeq" id="XP_022840945.1">
    <property type="nucleotide sequence ID" value="XM_022983535.1"/>
</dbReference>
<organism evidence="5 6">
    <name type="scientific">Ostreococcus tauri</name>
    <name type="common">Marine green alga</name>
    <dbReference type="NCBI Taxonomy" id="70448"/>
    <lineage>
        <taxon>Eukaryota</taxon>
        <taxon>Viridiplantae</taxon>
        <taxon>Chlorophyta</taxon>
        <taxon>Mamiellophyceae</taxon>
        <taxon>Mamiellales</taxon>
        <taxon>Bathycoccaceae</taxon>
        <taxon>Ostreococcus</taxon>
    </lineage>
</organism>
<name>A0A090M8G6_OSTTA</name>
<feature type="region of interest" description="Disordered" evidence="4">
    <location>
        <begin position="285"/>
        <end position="340"/>
    </location>
</feature>
<evidence type="ECO:0000256" key="2">
    <source>
        <dbReference type="ARBA" id="ARBA00005665"/>
    </source>
</evidence>
<feature type="compositionally biased region" description="Basic residues" evidence="4">
    <location>
        <begin position="318"/>
        <end position="327"/>
    </location>
</feature>
<dbReference type="Gene3D" id="3.30.420.40">
    <property type="match status" value="2"/>
</dbReference>
<evidence type="ECO:0000313" key="6">
    <source>
        <dbReference type="Proteomes" id="UP000009170"/>
    </source>
</evidence>
<dbReference type="SUPFAM" id="SSF53067">
    <property type="entry name" value="Actin-like ATPase domain"/>
    <property type="match status" value="2"/>
</dbReference>
<dbReference type="FunCoup" id="A0A090M8G6">
    <property type="interactions" value="1270"/>
</dbReference>
<dbReference type="KEGG" id="ota:OT_ostta08g01360"/>
<dbReference type="EMBL" id="CAID01000008">
    <property type="protein sequence ID" value="CEG01414.1"/>
    <property type="molecule type" value="Genomic_DNA"/>
</dbReference>
<dbReference type="AlphaFoldDB" id="A0A090M8G6"/>
<keyword evidence="3" id="KW-0963">Cytoplasm</keyword>
<reference evidence="6" key="1">
    <citation type="journal article" date="2006" name="Proc. Natl. Acad. Sci. U.S.A.">
        <title>Genome analysis of the smallest free-living eukaryote Ostreococcus tauri unveils many unique features.</title>
        <authorList>
            <person name="Derelle E."/>
            <person name="Ferraz C."/>
            <person name="Rombauts S."/>
            <person name="Rouze P."/>
            <person name="Worden A.Z."/>
            <person name="Robbens S."/>
            <person name="Partensky F."/>
            <person name="Degroeve S."/>
            <person name="Echeynie S."/>
            <person name="Cooke R."/>
            <person name="Saeys Y."/>
            <person name="Wuyts J."/>
            <person name="Jabbari K."/>
            <person name="Bowler C."/>
            <person name="Panaud O."/>
            <person name="Piegu B."/>
            <person name="Ball S.G."/>
            <person name="Ral J.-P."/>
            <person name="Bouget F.-Y."/>
            <person name="Piganeau G."/>
            <person name="De Baets B."/>
            <person name="Picard A."/>
            <person name="Delseny M."/>
            <person name="Demaille J."/>
            <person name="Van de Peer Y."/>
            <person name="Moreau H."/>
        </authorList>
    </citation>
    <scope>NUCLEOTIDE SEQUENCE [LARGE SCALE GENOMIC DNA]</scope>
    <source>
        <strain evidence="6">OTTH 0595 / CCAP 157/2 / RCC745</strain>
    </source>
</reference>
<reference evidence="5 6" key="2">
    <citation type="journal article" date="2014" name="BMC Genomics">
        <title>An improved genome of the model marine alga Ostreococcus tauri unfolds by assessing Illumina de novo assemblies.</title>
        <authorList>
            <person name="Blanc-Mathieu R."/>
            <person name="Verhelst B."/>
            <person name="Derelle E."/>
            <person name="Rombauts S."/>
            <person name="Bouget F.Y."/>
            <person name="Carre I."/>
            <person name="Chateau A."/>
            <person name="Eyre-Walker A."/>
            <person name="Grimsley N."/>
            <person name="Moreau H."/>
            <person name="Piegu B."/>
            <person name="Rivals E."/>
            <person name="Schackwitz W."/>
            <person name="Van de Peer Y."/>
            <person name="Piganeau G."/>
        </authorList>
    </citation>
    <scope>NUCLEOTIDE SEQUENCE [LARGE SCALE GENOMIC DNA]</scope>
    <source>
        <strain evidence="6">OTTH 0595 / CCAP 157/2 / RCC745</strain>
    </source>
</reference>
<dbReference type="STRING" id="70448.A0A090M8G6"/>
<proteinExistence type="inferred from homology"/>
<evidence type="ECO:0000313" key="5">
    <source>
        <dbReference type="EMBL" id="CEG01414.1"/>
    </source>
</evidence>
<gene>
    <name evidence="5" type="ORF">OT_ostta08g01360</name>
</gene>
<dbReference type="OrthoDB" id="6220758at2759"/>
<dbReference type="SMART" id="SM00268">
    <property type="entry name" value="ACTIN"/>
    <property type="match status" value="1"/>
</dbReference>
<comment type="caution">
    <text evidence="5">The sequence shown here is derived from an EMBL/GenBank/DDBJ whole genome shotgun (WGS) entry which is preliminary data.</text>
</comment>
<comment type="similarity">
    <text evidence="2">Belongs to the actin family. ARP6 subfamily.</text>
</comment>
<keyword evidence="6" id="KW-1185">Reference proteome</keyword>
<dbReference type="GO" id="GO:0005634">
    <property type="term" value="C:nucleus"/>
    <property type="evidence" value="ECO:0007669"/>
    <property type="project" value="UniProtKB-ARBA"/>
</dbReference>
<dbReference type="GeneID" id="9831353"/>
<evidence type="ECO:0000256" key="1">
    <source>
        <dbReference type="ARBA" id="ARBA00004496"/>
    </source>
</evidence>
<sequence length="522" mass="57651">MGPHRARPPHRVALPPARADVTVVVDLGAGTLKLAFAEDGDGTTPIAVPNASARARGGASVSGSALAAVTDVNGLALRRAHDRGYCVNWELQREVLREALEGDLGVDARKCDLVITEAPFALPATREGLDAMVFEDLGFRRMLVATPAQLAKRYADRAEAEDGRDAGDLCVLARAGVVLDVGFSFTHATAICGGVEIARGIRRLNLGGKTLTNYLKELVSFRQWNMMDESVVIEDAKEKACYVADDVMAELEKCKVKRGGAVRREYVLPDGIHILRGYIKDIDEGKKDKNKNGEDEGENDEDDEDEDEDDDEDFGAKGPKRGKKKQPKPPMAKALKPAEPDHQVLTLVNERFMVPETLFHPSDIGARQCGVTELVTQAVENDDLCDAQRALCYLDVFVTGGCSLFPNFMERFERDLRPLISESYVIRVRRAKDPILAACLGGVDLARDRKFFEENAITKEEYLANKASIREAHQSLEFHPSVRTGRLRAYAREPTKFDANRIKAECMKLTPTNEREIERASE</sequence>